<evidence type="ECO:0000313" key="1">
    <source>
        <dbReference type="EMBL" id="PBK81827.1"/>
    </source>
</evidence>
<organism evidence="1 2">
    <name type="scientific">Armillaria gallica</name>
    <name type="common">Bulbous honey fungus</name>
    <name type="synonym">Armillaria bulbosa</name>
    <dbReference type="NCBI Taxonomy" id="47427"/>
    <lineage>
        <taxon>Eukaryota</taxon>
        <taxon>Fungi</taxon>
        <taxon>Dikarya</taxon>
        <taxon>Basidiomycota</taxon>
        <taxon>Agaricomycotina</taxon>
        <taxon>Agaricomycetes</taxon>
        <taxon>Agaricomycetidae</taxon>
        <taxon>Agaricales</taxon>
        <taxon>Marasmiineae</taxon>
        <taxon>Physalacriaceae</taxon>
        <taxon>Armillaria</taxon>
    </lineage>
</organism>
<proteinExistence type="predicted"/>
<dbReference type="Proteomes" id="UP000217790">
    <property type="component" value="Unassembled WGS sequence"/>
</dbReference>
<keyword evidence="2" id="KW-1185">Reference proteome</keyword>
<evidence type="ECO:0000313" key="2">
    <source>
        <dbReference type="Proteomes" id="UP000217790"/>
    </source>
</evidence>
<reference evidence="2" key="1">
    <citation type="journal article" date="2017" name="Nat. Ecol. Evol.">
        <title>Genome expansion and lineage-specific genetic innovations in the forest pathogenic fungi Armillaria.</title>
        <authorList>
            <person name="Sipos G."/>
            <person name="Prasanna A.N."/>
            <person name="Walter M.C."/>
            <person name="O'Connor E."/>
            <person name="Balint B."/>
            <person name="Krizsan K."/>
            <person name="Kiss B."/>
            <person name="Hess J."/>
            <person name="Varga T."/>
            <person name="Slot J."/>
            <person name="Riley R."/>
            <person name="Boka B."/>
            <person name="Rigling D."/>
            <person name="Barry K."/>
            <person name="Lee J."/>
            <person name="Mihaltcheva S."/>
            <person name="LaButti K."/>
            <person name="Lipzen A."/>
            <person name="Waldron R."/>
            <person name="Moloney N.M."/>
            <person name="Sperisen C."/>
            <person name="Kredics L."/>
            <person name="Vagvoelgyi C."/>
            <person name="Patrignani A."/>
            <person name="Fitzpatrick D."/>
            <person name="Nagy I."/>
            <person name="Doyle S."/>
            <person name="Anderson J.B."/>
            <person name="Grigoriev I.V."/>
            <person name="Gueldener U."/>
            <person name="Muensterkoetter M."/>
            <person name="Nagy L.G."/>
        </authorList>
    </citation>
    <scope>NUCLEOTIDE SEQUENCE [LARGE SCALE GENOMIC DNA]</scope>
    <source>
        <strain evidence="2">Ar21-2</strain>
    </source>
</reference>
<dbReference type="InParanoid" id="A0A2H3CYG9"/>
<name>A0A2H3CYG9_ARMGA</name>
<dbReference type="EMBL" id="KZ293724">
    <property type="protein sequence ID" value="PBK81827.1"/>
    <property type="molecule type" value="Genomic_DNA"/>
</dbReference>
<dbReference type="AlphaFoldDB" id="A0A2H3CYG9"/>
<accession>A0A2H3CYG9</accession>
<gene>
    <name evidence="1" type="ORF">ARMGADRAFT_1039033</name>
</gene>
<protein>
    <submittedName>
        <fullName evidence="1">Uncharacterized protein</fullName>
    </submittedName>
</protein>
<sequence length="158" mass="18047">MAEVEAIMKTLLIEIKQTLEHRTVESNTQTKYAMAKNLILKVIQCYSKKSVPMKIAQLETLRYCLDKILTDDSISEDDRLLTAAVIQEKINSLCSEILDDKKTTTKIKAKLELKTDERTEITEEVLEHMSAWVSENKKDLLEQLLSDTEILEALKSSS</sequence>